<protein>
    <submittedName>
        <fullName evidence="1">Uncharacterized protein</fullName>
    </submittedName>
</protein>
<organism evidence="1 2">
    <name type="scientific">Phyllostomus discolor</name>
    <name type="common">pale spear-nosed bat</name>
    <dbReference type="NCBI Taxonomy" id="89673"/>
    <lineage>
        <taxon>Eukaryota</taxon>
        <taxon>Metazoa</taxon>
        <taxon>Chordata</taxon>
        <taxon>Craniata</taxon>
        <taxon>Vertebrata</taxon>
        <taxon>Euteleostomi</taxon>
        <taxon>Mammalia</taxon>
        <taxon>Eutheria</taxon>
        <taxon>Laurasiatheria</taxon>
        <taxon>Chiroptera</taxon>
        <taxon>Yangochiroptera</taxon>
        <taxon>Phyllostomidae</taxon>
        <taxon>Phyllostominae</taxon>
        <taxon>Phyllostomus</taxon>
    </lineage>
</organism>
<dbReference type="EMBL" id="JABVXQ010000005">
    <property type="protein sequence ID" value="KAF6109608.1"/>
    <property type="molecule type" value="Genomic_DNA"/>
</dbReference>
<evidence type="ECO:0000313" key="1">
    <source>
        <dbReference type="EMBL" id="KAF6109608.1"/>
    </source>
</evidence>
<evidence type="ECO:0000313" key="2">
    <source>
        <dbReference type="Proteomes" id="UP000664940"/>
    </source>
</evidence>
<gene>
    <name evidence="1" type="ORF">HJG60_010861</name>
</gene>
<proteinExistence type="predicted"/>
<sequence>MHVKDERLYFDPRLTQLTAISFPSQAIHYLTPFLHSPHYHSTHHCKCCWQRGACSLKWAATLVHVDTLFRELLAPSSDCDHILQQTLCSEPLRDLTVSATWPLGPCLMSSVNRIAGKSVS</sequence>
<dbReference type="AlphaFoldDB" id="A0A834A7Q0"/>
<dbReference type="Proteomes" id="UP000664940">
    <property type="component" value="Unassembled WGS sequence"/>
</dbReference>
<reference evidence="1 2" key="1">
    <citation type="journal article" date="2020" name="Nature">
        <title>Six reference-quality genomes reveal evolution of bat adaptations.</title>
        <authorList>
            <person name="Jebb D."/>
            <person name="Huang Z."/>
            <person name="Pippel M."/>
            <person name="Hughes G.M."/>
            <person name="Lavrichenko K."/>
            <person name="Devanna P."/>
            <person name="Winkler S."/>
            <person name="Jermiin L.S."/>
            <person name="Skirmuntt E.C."/>
            <person name="Katzourakis A."/>
            <person name="Burkitt-Gray L."/>
            <person name="Ray D.A."/>
            <person name="Sullivan K.A.M."/>
            <person name="Roscito J.G."/>
            <person name="Kirilenko B.M."/>
            <person name="Davalos L.M."/>
            <person name="Corthals A.P."/>
            <person name="Power M.L."/>
            <person name="Jones G."/>
            <person name="Ransome R.D."/>
            <person name="Dechmann D.K.N."/>
            <person name="Locatelli A.G."/>
            <person name="Puechmaille S.J."/>
            <person name="Fedrigo O."/>
            <person name="Jarvis E.D."/>
            <person name="Hiller M."/>
            <person name="Vernes S.C."/>
            <person name="Myers E.W."/>
            <person name="Teeling E.C."/>
        </authorList>
    </citation>
    <scope>NUCLEOTIDE SEQUENCE [LARGE SCALE GENOMIC DNA]</scope>
    <source>
        <strain evidence="1">Bat1K_MPI-CBG_1</strain>
    </source>
</reference>
<name>A0A834A7Q0_9CHIR</name>
<accession>A0A834A7Q0</accession>
<comment type="caution">
    <text evidence="1">The sequence shown here is derived from an EMBL/GenBank/DDBJ whole genome shotgun (WGS) entry which is preliminary data.</text>
</comment>